<proteinExistence type="predicted"/>
<evidence type="ECO:0000313" key="3">
    <source>
        <dbReference type="Proteomes" id="UP000318416"/>
    </source>
</evidence>
<sequence>MPEVGVNGVSLYYESRGAGPGVVMVHGSWSDADSWTHVVPGLATQCRVVTYDRRGHSRSEEPLTQGSVHEDVADLAALIEELGLAPAFVCGNSYGSLITLRLACARPELLRGIAVHEPPGLDLLRDDPELRSITAGFADRIEPVRVLLEAGESAAAAELFVETVAFGPGAWAQLPAPLRHTFVRNAPTYLDELRDPDALDLDLEALSRFAEPVLLTRSDNSPPMFEPILDRIALDLPQAESHMYFGAGHTPHVTQPEEYVRVTLPRALAGA</sequence>
<dbReference type="PANTHER" id="PTHR46438">
    <property type="entry name" value="ALPHA/BETA-HYDROLASES SUPERFAMILY PROTEIN"/>
    <property type="match status" value="1"/>
</dbReference>
<protein>
    <submittedName>
        <fullName evidence="2">Pimeloyl-ACP methyl ester carboxylesterase</fullName>
    </submittedName>
</protein>
<keyword evidence="3" id="KW-1185">Reference proteome</keyword>
<name>A0A561EZM4_9ACTN</name>
<evidence type="ECO:0000313" key="2">
    <source>
        <dbReference type="EMBL" id="TWE21043.1"/>
    </source>
</evidence>
<organism evidence="2 3">
    <name type="scientific">Kitasatospora atroaurantiaca</name>
    <dbReference type="NCBI Taxonomy" id="285545"/>
    <lineage>
        <taxon>Bacteria</taxon>
        <taxon>Bacillati</taxon>
        <taxon>Actinomycetota</taxon>
        <taxon>Actinomycetes</taxon>
        <taxon>Kitasatosporales</taxon>
        <taxon>Streptomycetaceae</taxon>
        <taxon>Kitasatospora</taxon>
    </lineage>
</organism>
<dbReference type="PANTHER" id="PTHR46438:SF11">
    <property type="entry name" value="LIPASE-RELATED"/>
    <property type="match status" value="1"/>
</dbReference>
<feature type="domain" description="AB hydrolase-1" evidence="1">
    <location>
        <begin position="22"/>
        <end position="261"/>
    </location>
</feature>
<dbReference type="Proteomes" id="UP000318416">
    <property type="component" value="Unassembled WGS sequence"/>
</dbReference>
<dbReference type="EMBL" id="VIVR01000001">
    <property type="protein sequence ID" value="TWE21043.1"/>
    <property type="molecule type" value="Genomic_DNA"/>
</dbReference>
<evidence type="ECO:0000259" key="1">
    <source>
        <dbReference type="Pfam" id="PF12697"/>
    </source>
</evidence>
<dbReference type="SUPFAM" id="SSF53474">
    <property type="entry name" value="alpha/beta-Hydrolases"/>
    <property type="match status" value="1"/>
</dbReference>
<dbReference type="OrthoDB" id="8680283at2"/>
<dbReference type="Pfam" id="PF12697">
    <property type="entry name" value="Abhydrolase_6"/>
    <property type="match status" value="1"/>
</dbReference>
<dbReference type="AlphaFoldDB" id="A0A561EZM4"/>
<accession>A0A561EZM4</accession>
<dbReference type="InterPro" id="IPR029058">
    <property type="entry name" value="AB_hydrolase_fold"/>
</dbReference>
<dbReference type="GO" id="GO:0003824">
    <property type="term" value="F:catalytic activity"/>
    <property type="evidence" value="ECO:0007669"/>
    <property type="project" value="UniProtKB-ARBA"/>
</dbReference>
<reference evidence="2 3" key="1">
    <citation type="submission" date="2019-06" db="EMBL/GenBank/DDBJ databases">
        <title>Sequencing the genomes of 1000 actinobacteria strains.</title>
        <authorList>
            <person name="Klenk H.-P."/>
        </authorList>
    </citation>
    <scope>NUCLEOTIDE SEQUENCE [LARGE SCALE GENOMIC DNA]</scope>
    <source>
        <strain evidence="2 3">DSM 41649</strain>
    </source>
</reference>
<dbReference type="Gene3D" id="3.40.50.1820">
    <property type="entry name" value="alpha/beta hydrolase"/>
    <property type="match status" value="1"/>
</dbReference>
<dbReference type="InterPro" id="IPR000073">
    <property type="entry name" value="AB_hydrolase_1"/>
</dbReference>
<gene>
    <name evidence="2" type="ORF">FB465_6210</name>
</gene>
<dbReference type="RefSeq" id="WP_145795773.1">
    <property type="nucleotide sequence ID" value="NZ_BAAABR010000047.1"/>
</dbReference>
<comment type="caution">
    <text evidence="2">The sequence shown here is derived from an EMBL/GenBank/DDBJ whole genome shotgun (WGS) entry which is preliminary data.</text>
</comment>